<reference evidence="2" key="1">
    <citation type="journal article" date="2020" name="bioRxiv">
        <title>Comparative genomics of Chlamydomonas.</title>
        <authorList>
            <person name="Craig R.J."/>
            <person name="Hasan A.R."/>
            <person name="Ness R.W."/>
            <person name="Keightley P.D."/>
        </authorList>
    </citation>
    <scope>NUCLEOTIDE SEQUENCE</scope>
    <source>
        <strain evidence="2">CCAP 11/70</strain>
    </source>
</reference>
<sequence>MQIINPSHLRAHSLCSGHRRGSGPRRGRLCNASTTSPAPAPGPEPTPASRASGPSSSGNQVMTVMSTVHMVLTGVQGAVMYNMNCNIKELAKDTSRKFEKLTDKVDALVEAVAAMKGTRILQTGLNH</sequence>
<feature type="compositionally biased region" description="Basic residues" evidence="1">
    <location>
        <begin position="17"/>
        <end position="28"/>
    </location>
</feature>
<accession>A0A835XTM0</accession>
<evidence type="ECO:0000313" key="3">
    <source>
        <dbReference type="Proteomes" id="UP000612055"/>
    </source>
</evidence>
<keyword evidence="3" id="KW-1185">Reference proteome</keyword>
<evidence type="ECO:0000313" key="2">
    <source>
        <dbReference type="EMBL" id="KAG2488783.1"/>
    </source>
</evidence>
<evidence type="ECO:0000256" key="1">
    <source>
        <dbReference type="SAM" id="MobiDB-lite"/>
    </source>
</evidence>
<comment type="caution">
    <text evidence="2">The sequence shown here is derived from an EMBL/GenBank/DDBJ whole genome shotgun (WGS) entry which is preliminary data.</text>
</comment>
<feature type="region of interest" description="Disordered" evidence="1">
    <location>
        <begin position="1"/>
        <end position="60"/>
    </location>
</feature>
<feature type="compositionally biased region" description="Low complexity" evidence="1">
    <location>
        <begin position="47"/>
        <end position="58"/>
    </location>
</feature>
<dbReference type="AlphaFoldDB" id="A0A835XTM0"/>
<name>A0A835XTM0_9CHLO</name>
<organism evidence="2 3">
    <name type="scientific">Edaphochlamys debaryana</name>
    <dbReference type="NCBI Taxonomy" id="47281"/>
    <lineage>
        <taxon>Eukaryota</taxon>
        <taxon>Viridiplantae</taxon>
        <taxon>Chlorophyta</taxon>
        <taxon>core chlorophytes</taxon>
        <taxon>Chlorophyceae</taxon>
        <taxon>CS clade</taxon>
        <taxon>Chlamydomonadales</taxon>
        <taxon>Chlamydomonadales incertae sedis</taxon>
        <taxon>Edaphochlamys</taxon>
    </lineage>
</organism>
<gene>
    <name evidence="2" type="ORF">HYH03_012780</name>
</gene>
<dbReference type="EMBL" id="JAEHOE010000080">
    <property type="protein sequence ID" value="KAG2488783.1"/>
    <property type="molecule type" value="Genomic_DNA"/>
</dbReference>
<protein>
    <submittedName>
        <fullName evidence="2">Uncharacterized protein</fullName>
    </submittedName>
</protein>
<dbReference type="Proteomes" id="UP000612055">
    <property type="component" value="Unassembled WGS sequence"/>
</dbReference>
<proteinExistence type="predicted"/>